<protein>
    <submittedName>
        <fullName evidence="1">Dihydrolipoamide dehydrogenase</fullName>
    </submittedName>
</protein>
<evidence type="ECO:0000313" key="2">
    <source>
        <dbReference type="Proteomes" id="UP000007878"/>
    </source>
</evidence>
<gene>
    <name evidence="1" type="ORF">RCA_02355</name>
</gene>
<accession>A0ABM5MTV1</accession>
<reference evidence="2" key="1">
    <citation type="submission" date="2012-02" db="EMBL/GenBank/DDBJ databases">
        <title>Complete genome sequence of Rickettsia parkeri strain Portsmouth.</title>
        <authorList>
            <person name="Johnson S.L."/>
            <person name="Munk A.C."/>
            <person name="Han S."/>
            <person name="Bruce D.C."/>
            <person name="Dasch G.A."/>
        </authorList>
    </citation>
    <scope>NUCLEOTIDE SEQUENCE [LARGE SCALE GENOMIC DNA]</scope>
    <source>
        <strain evidence="2">CA410</strain>
    </source>
</reference>
<proteinExistence type="predicted"/>
<sequence length="96" mass="11298">MNKYSLYNFSQETINEIKQNASEWNLEKPYYDEFFVGLSKLVQKFDLSEIMIKVDYLGKHVSIFNAVGDLEPYTQFAKWAENAIKDEQQCKNKTLS</sequence>
<keyword evidence="2" id="KW-1185">Reference proteome</keyword>
<dbReference type="Proteomes" id="UP000007878">
    <property type="component" value="Chromosome"/>
</dbReference>
<organism evidence="1 2">
    <name type="scientific">Rickettsia canadensis str. CA410</name>
    <dbReference type="NCBI Taxonomy" id="1105107"/>
    <lineage>
        <taxon>Bacteria</taxon>
        <taxon>Pseudomonadati</taxon>
        <taxon>Pseudomonadota</taxon>
        <taxon>Alphaproteobacteria</taxon>
        <taxon>Rickettsiales</taxon>
        <taxon>Rickettsiaceae</taxon>
        <taxon>Rickettsieae</taxon>
        <taxon>Rickettsia</taxon>
        <taxon>belli group</taxon>
    </lineage>
</organism>
<dbReference type="EMBL" id="CP003304">
    <property type="protein sequence ID" value="AFB21044.1"/>
    <property type="molecule type" value="Genomic_DNA"/>
</dbReference>
<evidence type="ECO:0000313" key="1">
    <source>
        <dbReference type="EMBL" id="AFB21044.1"/>
    </source>
</evidence>
<name>A0ABM5MTV1_RICCA</name>